<dbReference type="EMBL" id="AAIBIC010000055">
    <property type="protein sequence ID" value="ECC3917295.1"/>
    <property type="molecule type" value="Genomic_DNA"/>
</dbReference>
<dbReference type="InterPro" id="IPR011004">
    <property type="entry name" value="Trimer_LpxA-like_sf"/>
</dbReference>
<accession>A0A5Y1YGP4</accession>
<keyword evidence="3" id="KW-0012">Acyltransferase</keyword>
<geneLocation type="plasmid" evidence="9">
    <name>pCFSAN030538</name>
</geneLocation>
<dbReference type="SUPFAM" id="SSF51161">
    <property type="entry name" value="Trimeric LpxA-like enzymes"/>
    <property type="match status" value="1"/>
</dbReference>
<reference evidence="6" key="4">
    <citation type="submission" date="2019-10" db="EMBL/GenBank/DDBJ databases">
        <authorList>
            <consortium name="NCBI Pathogen Detection Project"/>
        </authorList>
    </citation>
    <scope>NUCLEOTIDE SEQUENCE</scope>
    <source>
        <strain evidence="6">Salmonella enterica</strain>
    </source>
</reference>
<dbReference type="AlphaFoldDB" id="A0A5Y1YGP4"/>
<dbReference type="EMBL" id="CP075145">
    <property type="protein sequence ID" value="QWJ71892.1"/>
    <property type="molecule type" value="Genomic_DNA"/>
</dbReference>
<evidence type="ECO:0000256" key="1">
    <source>
        <dbReference type="ARBA" id="ARBA00022679"/>
    </source>
</evidence>
<dbReference type="GO" id="GO:0016746">
    <property type="term" value="F:acyltransferase activity"/>
    <property type="evidence" value="ECO:0007669"/>
    <property type="project" value="UniProtKB-KW"/>
</dbReference>
<dbReference type="EMBL" id="DAARAS010000105">
    <property type="protein sequence ID" value="HAE1650893.1"/>
    <property type="molecule type" value="Genomic_DNA"/>
</dbReference>
<reference evidence="5" key="3">
    <citation type="submission" date="2018-08" db="EMBL/GenBank/DDBJ databases">
        <authorList>
            <person name="Ashton P.M."/>
            <person name="Dallman T."/>
            <person name="Nair S."/>
            <person name="De Pinna E."/>
            <person name="Peters T."/>
            <person name="Grant K."/>
        </authorList>
    </citation>
    <scope>NUCLEOTIDE SEQUENCE [LARGE SCALE GENOMIC DNA]</scope>
    <source>
        <strain evidence="5">294779</strain>
    </source>
</reference>
<evidence type="ECO:0000313" key="5">
    <source>
        <dbReference type="EMBL" id="ECC3917295.1"/>
    </source>
</evidence>
<evidence type="ECO:0000313" key="6">
    <source>
        <dbReference type="EMBL" id="HAB4052408.1"/>
    </source>
</evidence>
<dbReference type="EMBL" id="DAAGPR010000093">
    <property type="protein sequence ID" value="HAB4052408.1"/>
    <property type="molecule type" value="Genomic_DNA"/>
</dbReference>
<dbReference type="GO" id="GO:0016779">
    <property type="term" value="F:nucleotidyltransferase activity"/>
    <property type="evidence" value="ECO:0007669"/>
    <property type="project" value="UniProtKB-ARBA"/>
</dbReference>
<sequence length="229" mass="24934">MELHHSLPDVNPHETNPPVLFAWWKALERLPEDVRYTEHLPGTGLRSPGIDIAASAVIDETDGPVRIGQGTRICHGAVLKGPLIVGRDCLIGNHSFLRGACILGNAVKIGFGTEVKNARIESGATIGPQCFIADSIVSRDAYLGAMVRTSNHRLDGKTVSVIHNNVLVDTGREKLGCFIGERACLGVQVIILPGRVVAPETRLAPRITVERNLPSGYYRLRQEIIQKEI</sequence>
<dbReference type="InterPro" id="IPR056729">
    <property type="entry name" value="GMPPB_C"/>
</dbReference>
<evidence type="ECO:0000313" key="7">
    <source>
        <dbReference type="EMBL" id="HAB4463167.1"/>
    </source>
</evidence>
<keyword evidence="9" id="KW-0614">Plasmid</keyword>
<dbReference type="PANTHER" id="PTHR43584:SF8">
    <property type="entry name" value="N-ACETYLMURAMATE ALPHA-1-PHOSPHATE URIDYLYLTRANSFERASE"/>
    <property type="match status" value="1"/>
</dbReference>
<dbReference type="EMBL" id="DAAGTH010000001">
    <property type="protein sequence ID" value="HAB4463167.1"/>
    <property type="molecule type" value="Genomic_DNA"/>
</dbReference>
<evidence type="ECO:0000313" key="8">
    <source>
        <dbReference type="EMBL" id="HAE1650893.1"/>
    </source>
</evidence>
<dbReference type="PANTHER" id="PTHR43584">
    <property type="entry name" value="NUCLEOTIDYL TRANSFERASE"/>
    <property type="match status" value="1"/>
</dbReference>
<reference evidence="9" key="5">
    <citation type="submission" date="2021-05" db="EMBL/GenBank/DDBJ databases">
        <title>Whole genome PacBio Sequel sequence of Salmonella enterica subsp. enterica.</title>
        <authorList>
            <person name="Hoffmann M."/>
            <person name="Balkey M."/>
            <person name="Luo Y."/>
        </authorList>
    </citation>
    <scope>NUCLEOTIDE SEQUENCE</scope>
    <source>
        <plasmid evidence="9">pCFSAN030538</plasmid>
    </source>
</reference>
<dbReference type="Pfam" id="PF25087">
    <property type="entry name" value="GMPPB_C"/>
    <property type="match status" value="1"/>
</dbReference>
<dbReference type="Gene3D" id="2.160.10.10">
    <property type="entry name" value="Hexapeptide repeat proteins"/>
    <property type="match status" value="1"/>
</dbReference>
<name>A0A5Y1YGP4_SALDZ</name>
<keyword evidence="2" id="KW-0677">Repeat</keyword>
<evidence type="ECO:0000256" key="3">
    <source>
        <dbReference type="ARBA" id="ARBA00023315"/>
    </source>
</evidence>
<protein>
    <submittedName>
        <fullName evidence="5">Acetyltransferase</fullName>
    </submittedName>
</protein>
<reference evidence="9" key="2">
    <citation type="submission" date="2018-07" db="EMBL/GenBank/DDBJ databases">
        <authorList>
            <consortium name="GenomeTrakr network: Whole genome sequencing for foodborne pathogen traceback"/>
        </authorList>
    </citation>
    <scope>NUCLEOTIDE SEQUENCE</scope>
    <source>
        <plasmid evidence="9">pCFSAN030538</plasmid>
    </source>
</reference>
<gene>
    <name evidence="9" type="ORF">ABB53_023230</name>
    <name evidence="5" type="ORF">CTQ69_25750</name>
    <name evidence="8" type="ORF">G2974_21470</name>
    <name evidence="6" type="ORF">GBY29_22060</name>
    <name evidence="7" type="ORF">GBZ04_00050</name>
</gene>
<organism evidence="5">
    <name type="scientific">Salmonella diarizonae</name>
    <dbReference type="NCBI Taxonomy" id="59204"/>
    <lineage>
        <taxon>Bacteria</taxon>
        <taxon>Pseudomonadati</taxon>
        <taxon>Pseudomonadota</taxon>
        <taxon>Gammaproteobacteria</taxon>
        <taxon>Enterobacterales</taxon>
        <taxon>Enterobacteriaceae</taxon>
        <taxon>Salmonella</taxon>
    </lineage>
</organism>
<reference evidence="6" key="1">
    <citation type="journal article" date="2018" name="Genome Biol.">
        <title>SKESA: strategic k-mer extension for scrupulous assemblies.</title>
        <authorList>
            <person name="Souvorov A."/>
            <person name="Agarwala R."/>
            <person name="Lipman D.J."/>
        </authorList>
    </citation>
    <scope>NUCLEOTIDE SEQUENCE</scope>
    <source>
        <strain evidence="6">Salmonella enterica</strain>
    </source>
</reference>
<proteinExistence type="predicted"/>
<evidence type="ECO:0000259" key="4">
    <source>
        <dbReference type="Pfam" id="PF25087"/>
    </source>
</evidence>
<dbReference type="Proteomes" id="UP000839735">
    <property type="component" value="Unassembled WGS sequence"/>
</dbReference>
<feature type="domain" description="Mannose-1-phosphate guanyltransferase C-terminal" evidence="4">
    <location>
        <begin position="80"/>
        <end position="168"/>
    </location>
</feature>
<dbReference type="InterPro" id="IPR050065">
    <property type="entry name" value="GlmU-like"/>
</dbReference>
<evidence type="ECO:0000313" key="9">
    <source>
        <dbReference type="EMBL" id="QWJ71892.1"/>
    </source>
</evidence>
<keyword evidence="1 5" id="KW-0808">Transferase</keyword>
<evidence type="ECO:0000256" key="2">
    <source>
        <dbReference type="ARBA" id="ARBA00022737"/>
    </source>
</evidence>